<sequence length="244" mass="28091">MIHIPEMKLIDMAMEKIESEEEREHIKKHLAICPHCREKLAKWQIVMETETNLQPSAELKENIWKQASATMKPKERKKKAKTTVAFASAFIAASLLVFGLFHTKPHVHPTVEVAQNDRIEEENLRFYPETKQVAVIPVSDFNHIRGNLWMNDVTEEMLLEVDGFIPLQEKDYQLWIIYENNDIQGELLSVQDGVTRVLFKGPEINELKLIKASVEPKGGSSKLTGPNTFIVPLENNHDKENRKE</sequence>
<dbReference type="InterPro" id="IPR041916">
    <property type="entry name" value="Anti_sigma_zinc_sf"/>
</dbReference>
<dbReference type="Proteomes" id="UP001596143">
    <property type="component" value="Unassembled WGS sequence"/>
</dbReference>
<keyword evidence="4" id="KW-1185">Reference proteome</keyword>
<organism evidence="3 4">
    <name type="scientific">Aliibacillus thermotolerans</name>
    <dbReference type="NCBI Taxonomy" id="1834418"/>
    <lineage>
        <taxon>Bacteria</taxon>
        <taxon>Bacillati</taxon>
        <taxon>Bacillota</taxon>
        <taxon>Bacilli</taxon>
        <taxon>Bacillales</taxon>
        <taxon>Bacillaceae</taxon>
        <taxon>Aliibacillus</taxon>
    </lineage>
</organism>
<reference evidence="4" key="1">
    <citation type="journal article" date="2019" name="Int. J. Syst. Evol. Microbiol.">
        <title>The Global Catalogue of Microorganisms (GCM) 10K type strain sequencing project: providing services to taxonomists for standard genome sequencing and annotation.</title>
        <authorList>
            <consortium name="The Broad Institute Genomics Platform"/>
            <consortium name="The Broad Institute Genome Sequencing Center for Infectious Disease"/>
            <person name="Wu L."/>
            <person name="Ma J."/>
        </authorList>
    </citation>
    <scope>NUCLEOTIDE SEQUENCE [LARGE SCALE GENOMIC DNA]</scope>
    <source>
        <strain evidence="4">CGMCC 1.15790</strain>
    </source>
</reference>
<dbReference type="Gene3D" id="1.10.10.1320">
    <property type="entry name" value="Anti-sigma factor, zinc-finger domain"/>
    <property type="match status" value="1"/>
</dbReference>
<evidence type="ECO:0000313" key="4">
    <source>
        <dbReference type="Proteomes" id="UP001596143"/>
    </source>
</evidence>
<keyword evidence="2" id="KW-0812">Transmembrane</keyword>
<comment type="caution">
    <text evidence="3">The sequence shown here is derived from an EMBL/GenBank/DDBJ whole genome shotgun (WGS) entry which is preliminary data.</text>
</comment>
<dbReference type="EMBL" id="JBHSPF010000015">
    <property type="protein sequence ID" value="MFC5627847.1"/>
    <property type="molecule type" value="Genomic_DNA"/>
</dbReference>
<feature type="region of interest" description="Disordered" evidence="1">
    <location>
        <begin position="216"/>
        <end position="244"/>
    </location>
</feature>
<feature type="transmembrane region" description="Helical" evidence="2">
    <location>
        <begin position="82"/>
        <end position="101"/>
    </location>
</feature>
<dbReference type="RefSeq" id="WP_270896282.1">
    <property type="nucleotide sequence ID" value="NZ_JBHSPF010000015.1"/>
</dbReference>
<keyword evidence="2" id="KW-0472">Membrane</keyword>
<evidence type="ECO:0000256" key="1">
    <source>
        <dbReference type="SAM" id="MobiDB-lite"/>
    </source>
</evidence>
<proteinExistence type="predicted"/>
<name>A0ABW0U2Y5_9BACI</name>
<protein>
    <submittedName>
        <fullName evidence="3">Anti-sigma factor</fullName>
    </submittedName>
</protein>
<evidence type="ECO:0000313" key="3">
    <source>
        <dbReference type="EMBL" id="MFC5627847.1"/>
    </source>
</evidence>
<evidence type="ECO:0000256" key="2">
    <source>
        <dbReference type="SAM" id="Phobius"/>
    </source>
</evidence>
<feature type="compositionally biased region" description="Basic and acidic residues" evidence="1">
    <location>
        <begin position="235"/>
        <end position="244"/>
    </location>
</feature>
<keyword evidence="2" id="KW-1133">Transmembrane helix</keyword>
<gene>
    <name evidence="3" type="ORF">ACFPTR_02925</name>
</gene>
<accession>A0ABW0U2Y5</accession>